<reference evidence="2 3" key="1">
    <citation type="submission" date="2019-05" db="EMBL/GenBank/DDBJ databases">
        <authorList>
            <person name="Narsing Rao M.P."/>
            <person name="Li W.J."/>
        </authorList>
    </citation>
    <scope>NUCLEOTIDE SEQUENCE [LARGE SCALE GENOMIC DNA]</scope>
    <source>
        <strain evidence="2 3">SYSU_K30003</strain>
    </source>
</reference>
<dbReference type="RefSeq" id="WP_138191626.1">
    <property type="nucleotide sequence ID" value="NZ_VCIW01000001.1"/>
</dbReference>
<organism evidence="2 3">
    <name type="scientific">Paenibacillus antri</name>
    <dbReference type="NCBI Taxonomy" id="2582848"/>
    <lineage>
        <taxon>Bacteria</taxon>
        <taxon>Bacillati</taxon>
        <taxon>Bacillota</taxon>
        <taxon>Bacilli</taxon>
        <taxon>Bacillales</taxon>
        <taxon>Paenibacillaceae</taxon>
        <taxon>Paenibacillus</taxon>
    </lineage>
</organism>
<evidence type="ECO:0000259" key="1">
    <source>
        <dbReference type="Pfam" id="PF24032"/>
    </source>
</evidence>
<dbReference type="EMBL" id="VCIW01000001">
    <property type="protein sequence ID" value="TLS53974.1"/>
    <property type="molecule type" value="Genomic_DNA"/>
</dbReference>
<dbReference type="Proteomes" id="UP000309676">
    <property type="component" value="Unassembled WGS sequence"/>
</dbReference>
<evidence type="ECO:0000313" key="2">
    <source>
        <dbReference type="EMBL" id="TLS53974.1"/>
    </source>
</evidence>
<dbReference type="InterPro" id="IPR056937">
    <property type="entry name" value="YqbQ/XkdQ"/>
</dbReference>
<sequence length="366" mass="40116">MADVTLSTSSHTYDDLAKKYGDFMAPTAKVKLNGADATSTGMAITNVRVSTSTAVDTDTATLTIANAYDEIERDFAWTDKYALGSTIEVELGYKDQLTTVFSGYITAVNYSLPREGTPVVVVTGMDSSIKLMRGQKIETWQDKKVSDIAKQIASEHGLSSEVDDTGTKIPLLARGQQSDFQFLQNMAIALNYEFFIVGKKLYFRKRFANKSPVITLTYMKNLNEFSLEHNLSEQVSKVEVHAWNVKEQKELKGTATEIDKSNGNTKTGINLLQTMGGSNFIEHIYANVSSQEEANTLAKAILNGRALKLVTGEGEVVGLPELRAGLFIKIEGIGQKLDAAYYVSRATHILDGSGYVTQFQVQGNVV</sequence>
<comment type="caution">
    <text evidence="2">The sequence shown here is derived from an EMBL/GenBank/DDBJ whole genome shotgun (WGS) entry which is preliminary data.</text>
</comment>
<name>A0A5R9GK92_9BACL</name>
<protein>
    <submittedName>
        <fullName evidence="2">Phage late control D family protein</fullName>
    </submittedName>
</protein>
<dbReference type="AlphaFoldDB" id="A0A5R9GK92"/>
<feature type="domain" description="YqbQ/XkdQ" evidence="1">
    <location>
        <begin position="61"/>
        <end position="359"/>
    </location>
</feature>
<evidence type="ECO:0000313" key="3">
    <source>
        <dbReference type="Proteomes" id="UP000309676"/>
    </source>
</evidence>
<keyword evidence="3" id="KW-1185">Reference proteome</keyword>
<dbReference type="Pfam" id="PF24032">
    <property type="entry name" value="YQBQ"/>
    <property type="match status" value="1"/>
</dbReference>
<proteinExistence type="predicted"/>
<dbReference type="OrthoDB" id="2641038at2"/>
<dbReference type="SUPFAM" id="SSF69279">
    <property type="entry name" value="Phage tail proteins"/>
    <property type="match status" value="1"/>
</dbReference>
<accession>A0A5R9GK92</accession>
<gene>
    <name evidence="2" type="ORF">FE782_01080</name>
</gene>